<evidence type="ECO:0000256" key="1">
    <source>
        <dbReference type="ARBA" id="ARBA00005369"/>
    </source>
</evidence>
<gene>
    <name evidence="4" type="ORF">SAMN05216325_10582</name>
</gene>
<reference evidence="4 5" key="1">
    <citation type="submission" date="2016-10" db="EMBL/GenBank/DDBJ databases">
        <authorList>
            <person name="de Groot N.N."/>
        </authorList>
    </citation>
    <scope>NUCLEOTIDE SEQUENCE [LARGE SCALE GENOMIC DNA]</scope>
    <source>
        <strain evidence="4 5">Nm22</strain>
    </source>
</reference>
<dbReference type="InterPro" id="IPR000682">
    <property type="entry name" value="PCMT"/>
</dbReference>
<dbReference type="CDD" id="cd02440">
    <property type="entry name" value="AdoMet_MTases"/>
    <property type="match status" value="1"/>
</dbReference>
<dbReference type="GO" id="GO:0032259">
    <property type="term" value="P:methylation"/>
    <property type="evidence" value="ECO:0007669"/>
    <property type="project" value="UniProtKB-KW"/>
</dbReference>
<dbReference type="AlphaFoldDB" id="A0A1H8CPZ9"/>
<sequence length="225" mass="25053">MNIELNPEQPLEHSRYNMVVQQIRPWSVLDDEVLDLLYKVRREEFVPTAYRHAAFVDMEIPLGHGQVMLAPKMEARILQELHINKTDKILEVGTGSGYMAALLAQLGNHVYSVEIIPELKQMAVANLRAHSITNVTIEQGDAAHGWSKHEPYDVIVITASTPVLPDSFKNSLNTGGRLFAIIGEDPIMEAKLITCIAPGEFTVNTLFETSTAALINAEQASRFTF</sequence>
<evidence type="ECO:0000313" key="5">
    <source>
        <dbReference type="Proteomes" id="UP000199459"/>
    </source>
</evidence>
<dbReference type="Gene3D" id="3.40.50.150">
    <property type="entry name" value="Vaccinia Virus protein VP39"/>
    <property type="match status" value="1"/>
</dbReference>
<dbReference type="InterPro" id="IPR029063">
    <property type="entry name" value="SAM-dependent_MTases_sf"/>
</dbReference>
<evidence type="ECO:0000313" key="4">
    <source>
        <dbReference type="EMBL" id="SEM97080.1"/>
    </source>
</evidence>
<keyword evidence="4" id="KW-0808">Transferase</keyword>
<protein>
    <recommendedName>
        <fullName evidence="2">Protein-L-isoaspartate O-methyltransferase</fullName>
    </recommendedName>
    <alternativeName>
        <fullName evidence="3">Protein L-isoaspartyl methyltransferase</fullName>
    </alternativeName>
</protein>
<dbReference type="STRING" id="917.SAMN05216326_1105"/>
<dbReference type="OrthoDB" id="9810066at2"/>
<comment type="similarity">
    <text evidence="1">Belongs to the methyltransferase superfamily. L-isoaspartyl/D-aspartyl protein methyltransferase family.</text>
</comment>
<organism evidence="4 5">
    <name type="scientific">Nitrosomonas marina</name>
    <dbReference type="NCBI Taxonomy" id="917"/>
    <lineage>
        <taxon>Bacteria</taxon>
        <taxon>Pseudomonadati</taxon>
        <taxon>Pseudomonadota</taxon>
        <taxon>Betaproteobacteria</taxon>
        <taxon>Nitrosomonadales</taxon>
        <taxon>Nitrosomonadaceae</taxon>
        <taxon>Nitrosomonas</taxon>
    </lineage>
</organism>
<dbReference type="GO" id="GO:0005737">
    <property type="term" value="C:cytoplasm"/>
    <property type="evidence" value="ECO:0007669"/>
    <property type="project" value="TreeGrafter"/>
</dbReference>
<evidence type="ECO:0000256" key="2">
    <source>
        <dbReference type="ARBA" id="ARBA00013346"/>
    </source>
</evidence>
<dbReference type="PANTHER" id="PTHR11579:SF18">
    <property type="entry name" value="PROTEIN-L-ISOASPARTATE O-METHYLTRANSFERASE"/>
    <property type="match status" value="1"/>
</dbReference>
<name>A0A1H8CPZ9_9PROT</name>
<dbReference type="Pfam" id="PF01135">
    <property type="entry name" value="PCMT"/>
    <property type="match status" value="1"/>
</dbReference>
<evidence type="ECO:0000256" key="3">
    <source>
        <dbReference type="ARBA" id="ARBA00030757"/>
    </source>
</evidence>
<dbReference type="Proteomes" id="UP000199459">
    <property type="component" value="Unassembled WGS sequence"/>
</dbReference>
<keyword evidence="4" id="KW-0489">Methyltransferase</keyword>
<dbReference type="RefSeq" id="WP_090628886.1">
    <property type="nucleotide sequence ID" value="NZ_FOCP01000005.1"/>
</dbReference>
<accession>A0A1H8CPZ9</accession>
<dbReference type="EMBL" id="FOCP01000005">
    <property type="protein sequence ID" value="SEM97080.1"/>
    <property type="molecule type" value="Genomic_DNA"/>
</dbReference>
<dbReference type="PANTHER" id="PTHR11579">
    <property type="entry name" value="PROTEIN-L-ISOASPARTATE O-METHYLTRANSFERASE"/>
    <property type="match status" value="1"/>
</dbReference>
<dbReference type="SUPFAM" id="SSF53335">
    <property type="entry name" value="S-adenosyl-L-methionine-dependent methyltransferases"/>
    <property type="match status" value="1"/>
</dbReference>
<dbReference type="GO" id="GO:0004719">
    <property type="term" value="F:protein-L-isoaspartate (D-aspartate) O-methyltransferase activity"/>
    <property type="evidence" value="ECO:0007669"/>
    <property type="project" value="InterPro"/>
</dbReference>
<proteinExistence type="inferred from homology"/>